<dbReference type="Gene3D" id="3.40.210.10">
    <property type="entry name" value="PVUII Endonuclease, subunit A"/>
    <property type="match status" value="1"/>
</dbReference>
<gene>
    <name evidence="1" type="ORF">D5H78_18745</name>
</gene>
<dbReference type="AlphaFoldDB" id="A0A3A3YPA1"/>
<dbReference type="InterPro" id="IPR038402">
    <property type="entry name" value="PvuII_sf"/>
</dbReference>
<dbReference type="OrthoDB" id="453313at2"/>
<name>A0A3A3YPA1_9ACTN</name>
<sequence>MAFNQDDARERAMVDKLNLAQREGRARDEADGHTDVLVGGVEHRVLFECKSAPQDGDFGTGRDTGMRQLQRWSTMHFAFGWFAPRDDRPYRLWYGSPRMMRPWNQAEQEYLRHDLTLLEVVPGAVDDEVATRVLGDKDVYTYQDMRTLLKNQWNADGANDQPNLYRERADVRRGPRATDHLYSREVAVQAVRDRVRYLLARGGTVNNRKISASYVMGHCVELHPPRFANQLERALREELELEPPRVSSGG</sequence>
<evidence type="ECO:0000313" key="1">
    <source>
        <dbReference type="EMBL" id="RJK92517.1"/>
    </source>
</evidence>
<reference evidence="1 2" key="1">
    <citation type="submission" date="2018-09" db="EMBL/GenBank/DDBJ databases">
        <title>YIM 75000 draft genome.</title>
        <authorList>
            <person name="Tang S."/>
            <person name="Feng Y."/>
        </authorList>
    </citation>
    <scope>NUCLEOTIDE SEQUENCE [LARGE SCALE GENOMIC DNA]</scope>
    <source>
        <strain evidence="1 2">YIM 75000</strain>
    </source>
</reference>
<dbReference type="RefSeq" id="WP_119952041.1">
    <property type="nucleotide sequence ID" value="NZ_QZEZ01000014.1"/>
</dbReference>
<comment type="caution">
    <text evidence="1">The sequence shown here is derived from an EMBL/GenBank/DDBJ whole genome shotgun (WGS) entry which is preliminary data.</text>
</comment>
<dbReference type="EMBL" id="QZEZ01000014">
    <property type="protein sequence ID" value="RJK92517.1"/>
    <property type="molecule type" value="Genomic_DNA"/>
</dbReference>
<keyword evidence="2" id="KW-1185">Reference proteome</keyword>
<dbReference type="Proteomes" id="UP000265614">
    <property type="component" value="Unassembled WGS sequence"/>
</dbReference>
<proteinExistence type="predicted"/>
<protein>
    <submittedName>
        <fullName evidence="1">Uncharacterized protein</fullName>
    </submittedName>
</protein>
<evidence type="ECO:0000313" key="2">
    <source>
        <dbReference type="Proteomes" id="UP000265614"/>
    </source>
</evidence>
<organism evidence="1 2">
    <name type="scientific">Vallicoccus soli</name>
    <dbReference type="NCBI Taxonomy" id="2339232"/>
    <lineage>
        <taxon>Bacteria</taxon>
        <taxon>Bacillati</taxon>
        <taxon>Actinomycetota</taxon>
        <taxon>Actinomycetes</taxon>
        <taxon>Motilibacterales</taxon>
        <taxon>Vallicoccaceae</taxon>
        <taxon>Vallicoccus</taxon>
    </lineage>
</organism>
<accession>A0A3A3YPA1</accession>